<accession>A0A653A193</accession>
<dbReference type="UniPathway" id="UPA00031">
    <property type="reaction ID" value="UER00009"/>
</dbReference>
<name>A0A653A193_UNCDX</name>
<evidence type="ECO:0000313" key="12">
    <source>
        <dbReference type="EMBL" id="VBB41785.1"/>
    </source>
</evidence>
<evidence type="ECO:0000256" key="7">
    <source>
        <dbReference type="ARBA" id="ARBA00023102"/>
    </source>
</evidence>
<dbReference type="InterPro" id="IPR011060">
    <property type="entry name" value="RibuloseP-bd_barrel"/>
</dbReference>
<dbReference type="InterPro" id="IPR013785">
    <property type="entry name" value="Aldolase_TIM"/>
</dbReference>
<comment type="pathway">
    <text evidence="3 9 11">Amino-acid biosynthesis; L-histidine biosynthesis; L-histidine from 5-phospho-alpha-D-ribose 1-diphosphate: step 4/9.</text>
</comment>
<dbReference type="SUPFAM" id="SSF51366">
    <property type="entry name" value="Ribulose-phoshate binding barrel"/>
    <property type="match status" value="1"/>
</dbReference>
<gene>
    <name evidence="9 12" type="primary">hisA</name>
    <name evidence="12" type="ORF">TRIP_B170087</name>
</gene>
<dbReference type="NCBIfam" id="TIGR00007">
    <property type="entry name" value="1-(5-phosphoribosyl)-5-[(5-phosphoribosylamino)methylideneamino]imidazole-4-carboxamide isomerase"/>
    <property type="match status" value="1"/>
</dbReference>
<proteinExistence type="inferred from homology"/>
<evidence type="ECO:0000256" key="9">
    <source>
        <dbReference type="HAMAP-Rule" id="MF_01014"/>
    </source>
</evidence>
<evidence type="ECO:0000256" key="6">
    <source>
        <dbReference type="ARBA" id="ARBA00022605"/>
    </source>
</evidence>
<feature type="active site" description="Proton donor" evidence="9">
    <location>
        <position position="129"/>
    </location>
</feature>
<keyword evidence="6 9" id="KW-0028">Amino-acid biosynthesis</keyword>
<evidence type="ECO:0000256" key="5">
    <source>
        <dbReference type="ARBA" id="ARBA00022490"/>
    </source>
</evidence>
<comment type="similarity">
    <text evidence="4 9 10">Belongs to the HisA/HisF family.</text>
</comment>
<feature type="active site" description="Proton acceptor" evidence="9">
    <location>
        <position position="8"/>
    </location>
</feature>
<keyword evidence="7 9" id="KW-0368">Histidine biosynthesis</keyword>
<evidence type="ECO:0000256" key="3">
    <source>
        <dbReference type="ARBA" id="ARBA00005133"/>
    </source>
</evidence>
<evidence type="ECO:0000256" key="11">
    <source>
        <dbReference type="RuleBase" id="RU003658"/>
    </source>
</evidence>
<evidence type="ECO:0000256" key="1">
    <source>
        <dbReference type="ARBA" id="ARBA00000901"/>
    </source>
</evidence>
<comment type="catalytic activity">
    <reaction evidence="1 9 11">
        <text>1-(5-phospho-beta-D-ribosyl)-5-[(5-phospho-beta-D-ribosylamino)methylideneamino]imidazole-4-carboxamide = 5-[(5-phospho-1-deoxy-D-ribulos-1-ylimino)methylamino]-1-(5-phospho-beta-D-ribosyl)imidazole-4-carboxamide</text>
        <dbReference type="Rhea" id="RHEA:15469"/>
        <dbReference type="ChEBI" id="CHEBI:58435"/>
        <dbReference type="ChEBI" id="CHEBI:58525"/>
        <dbReference type="EC" id="5.3.1.16"/>
    </reaction>
</comment>
<organism evidence="12">
    <name type="scientific">Uncultured Desulfatiglans sp</name>
    <dbReference type="NCBI Taxonomy" id="1748965"/>
    <lineage>
        <taxon>Bacteria</taxon>
        <taxon>Pseudomonadati</taxon>
        <taxon>Thermodesulfobacteriota</taxon>
        <taxon>Desulfobacteria</taxon>
        <taxon>Desulfatiglandales</taxon>
        <taxon>Desulfatiglandaceae</taxon>
        <taxon>Desulfatiglans</taxon>
        <taxon>environmental samples</taxon>
    </lineage>
</organism>
<dbReference type="GO" id="GO:0000162">
    <property type="term" value="P:L-tryptophan biosynthetic process"/>
    <property type="evidence" value="ECO:0007669"/>
    <property type="project" value="TreeGrafter"/>
</dbReference>
<protein>
    <recommendedName>
        <fullName evidence="9 11">1-(5-phosphoribosyl)-5-[(5-phosphoribosylamino)methylideneamino] imidazole-4-carboxamide isomerase</fullName>
        <ecNumber evidence="9 11">5.3.1.16</ecNumber>
    </recommendedName>
    <alternativeName>
        <fullName evidence="9">Phosphoribosylformimino-5-aminoimidazole carboxamide ribotide isomerase</fullName>
    </alternativeName>
</protein>
<dbReference type="EC" id="5.3.1.16" evidence="9 11"/>
<keyword evidence="8 9" id="KW-0413">Isomerase</keyword>
<dbReference type="Pfam" id="PF00977">
    <property type="entry name" value="His_biosynth"/>
    <property type="match status" value="1"/>
</dbReference>
<dbReference type="PANTHER" id="PTHR43090:SF2">
    <property type="entry name" value="1-(5-PHOSPHORIBOSYL)-5-[(5-PHOSPHORIBOSYLAMINO)METHYLIDENEAMINO] IMIDAZOLE-4-CARBOXAMIDE ISOMERASE"/>
    <property type="match status" value="1"/>
</dbReference>
<evidence type="ECO:0000256" key="10">
    <source>
        <dbReference type="RuleBase" id="RU003657"/>
    </source>
</evidence>
<dbReference type="InterPro" id="IPR006063">
    <property type="entry name" value="HisA_bact_arch"/>
</dbReference>
<dbReference type="CDD" id="cd04732">
    <property type="entry name" value="HisA"/>
    <property type="match status" value="1"/>
</dbReference>
<evidence type="ECO:0000256" key="2">
    <source>
        <dbReference type="ARBA" id="ARBA00004496"/>
    </source>
</evidence>
<dbReference type="FunFam" id="3.20.20.70:FF:000009">
    <property type="entry name" value="1-(5-phosphoribosyl)-5-[(5-phosphoribosylamino)methylideneamino] imidazole-4-carboxamide isomerase"/>
    <property type="match status" value="1"/>
</dbReference>
<dbReference type="Gene3D" id="3.20.20.70">
    <property type="entry name" value="Aldolase class I"/>
    <property type="match status" value="1"/>
</dbReference>
<dbReference type="InterPro" id="IPR044524">
    <property type="entry name" value="Isoase_HisA-like"/>
</dbReference>
<dbReference type="PANTHER" id="PTHR43090">
    <property type="entry name" value="1-(5-PHOSPHORIBOSYL)-5-[(5-PHOSPHORIBOSYLAMINO)METHYLIDENEAMINO] IMIDAZOLE-4-CARBOXAMIDE ISOMERASE"/>
    <property type="match status" value="1"/>
</dbReference>
<dbReference type="GO" id="GO:0005737">
    <property type="term" value="C:cytoplasm"/>
    <property type="evidence" value="ECO:0007669"/>
    <property type="project" value="UniProtKB-SubCell"/>
</dbReference>
<evidence type="ECO:0000256" key="4">
    <source>
        <dbReference type="ARBA" id="ARBA00009667"/>
    </source>
</evidence>
<reference evidence="12" key="1">
    <citation type="submission" date="2018-07" db="EMBL/GenBank/DDBJ databases">
        <authorList>
            <consortium name="Genoscope - CEA"/>
            <person name="William W."/>
        </authorList>
    </citation>
    <scope>NUCLEOTIDE SEQUENCE</scope>
    <source>
        <strain evidence="12">IK1</strain>
    </source>
</reference>
<evidence type="ECO:0000256" key="8">
    <source>
        <dbReference type="ARBA" id="ARBA00023235"/>
    </source>
</evidence>
<sequence>MIIIPAIDIKGGRCVRLQQGLMSKETVFSDFPEEMAQRWVDKGAERLHIVDLDGAVQGRPVNAETIARIVKAVRIPVELGGGIRDVATLKAYFDLGIAYAILGTVALKNPDFVKEACNAFPAKIILGIDARGNRVAAEGWTEEFAETPLELARKFEPFNLAAIIYTDIFRDGMRTGPNTEATRALARALDTPVIASGGIADISHVEELLQTEKDGVIGMITGRALYDGTLDLEEAIRLSVDFSS</sequence>
<keyword evidence="5 9" id="KW-0963">Cytoplasm</keyword>
<dbReference type="InterPro" id="IPR006062">
    <property type="entry name" value="His_biosynth"/>
</dbReference>
<dbReference type="HAMAP" id="MF_01014">
    <property type="entry name" value="HisA"/>
    <property type="match status" value="1"/>
</dbReference>
<dbReference type="InterPro" id="IPR023016">
    <property type="entry name" value="HisA/PriA"/>
</dbReference>
<dbReference type="AlphaFoldDB" id="A0A653A193"/>
<comment type="subcellular location">
    <subcellularLocation>
        <location evidence="2 9 11">Cytoplasm</location>
    </subcellularLocation>
</comment>
<dbReference type="GO" id="GO:0000105">
    <property type="term" value="P:L-histidine biosynthetic process"/>
    <property type="evidence" value="ECO:0007669"/>
    <property type="project" value="UniProtKB-UniRule"/>
</dbReference>
<dbReference type="EMBL" id="UPXX01000009">
    <property type="protein sequence ID" value="VBB41785.1"/>
    <property type="molecule type" value="Genomic_DNA"/>
</dbReference>
<dbReference type="GO" id="GO:0003949">
    <property type="term" value="F:1-(5-phosphoribosyl)-5-[(5-phosphoribosylamino)methylideneamino]imidazole-4-carboxamide isomerase activity"/>
    <property type="evidence" value="ECO:0007669"/>
    <property type="project" value="UniProtKB-UniRule"/>
</dbReference>